<dbReference type="Gramene" id="OPUNC03G17630.1">
    <property type="protein sequence ID" value="OPUNC03G17630.1"/>
    <property type="gene ID" value="OPUNC03G17630"/>
</dbReference>
<evidence type="ECO:0008006" key="4">
    <source>
        <dbReference type="Google" id="ProtNLM"/>
    </source>
</evidence>
<proteinExistence type="predicted"/>
<evidence type="ECO:0000256" key="1">
    <source>
        <dbReference type="SAM" id="MobiDB-lite"/>
    </source>
</evidence>
<keyword evidence="3" id="KW-1185">Reference proteome</keyword>
<feature type="region of interest" description="Disordered" evidence="1">
    <location>
        <begin position="168"/>
        <end position="192"/>
    </location>
</feature>
<dbReference type="Proteomes" id="UP000026962">
    <property type="component" value="Chromosome 3"/>
</dbReference>
<dbReference type="STRING" id="4537.A0A0E0KE33"/>
<reference evidence="2" key="1">
    <citation type="submission" date="2015-04" db="UniProtKB">
        <authorList>
            <consortium name="EnsemblPlants"/>
        </authorList>
    </citation>
    <scope>IDENTIFICATION</scope>
</reference>
<dbReference type="AlphaFoldDB" id="A0A0E0KE33"/>
<dbReference type="HOGENOM" id="CLU_779344_0_0_1"/>
<feature type="compositionally biased region" description="Basic residues" evidence="1">
    <location>
        <begin position="173"/>
        <end position="184"/>
    </location>
</feature>
<evidence type="ECO:0000313" key="2">
    <source>
        <dbReference type="EnsemblPlants" id="OPUNC03G17630.1"/>
    </source>
</evidence>
<protein>
    <recommendedName>
        <fullName evidence="4">F-box associated domain-containing protein</fullName>
    </recommendedName>
</protein>
<reference evidence="2" key="2">
    <citation type="submission" date="2018-05" db="EMBL/GenBank/DDBJ databases">
        <title>OpunRS2 (Oryza punctata Reference Sequence Version 2).</title>
        <authorList>
            <person name="Zhang J."/>
            <person name="Kudrna D."/>
            <person name="Lee S."/>
            <person name="Talag J."/>
            <person name="Welchert J."/>
            <person name="Wing R.A."/>
        </authorList>
    </citation>
    <scope>NUCLEOTIDE SEQUENCE [LARGE SCALE GENOMIC DNA]</scope>
</reference>
<feature type="compositionally biased region" description="Basic and acidic residues" evidence="1">
    <location>
        <begin position="61"/>
        <end position="71"/>
    </location>
</feature>
<feature type="compositionally biased region" description="Basic residues" evidence="1">
    <location>
        <begin position="1"/>
        <end position="13"/>
    </location>
</feature>
<accession>A0A0E0KE33</accession>
<sequence length="356" mass="39391">MDAKAKNNKRPRKSATTTTNVEPDNGALPLRRSSRLAERSIKRARRDGDGGGEANKRRPALRGDARRDGARGARPPTGEAPPAVQLLEDAERDIIWPTNFSDTISLYQWRRRRRRHNGQMEEEQDDAGASSLIFRGSFHGEIRSVFQLSHCNGLVLVPTDTTFYVVNPATRSAQRRRSPRRKPPPRTSPDDRIATFFHGGLFFSTSHDKTAQRLCLRDETFSVIALPPCRSLLHETFRLSELNGVLCLAHAGDGDGDGDEGSSSSPPSVVIWMTEDGVKSRWSKLYVFRSMSMFIPIAPFHHGGSGGGVIGKRGDLLFCLVGDGEEGQAHRGCREFLGESTLLQSDPLLGVLFPYN</sequence>
<evidence type="ECO:0000313" key="3">
    <source>
        <dbReference type="Proteomes" id="UP000026962"/>
    </source>
</evidence>
<dbReference type="eggNOG" id="ENOG502RRQQ">
    <property type="taxonomic scope" value="Eukaryota"/>
</dbReference>
<feature type="compositionally biased region" description="Basic and acidic residues" evidence="1">
    <location>
        <begin position="35"/>
        <end position="49"/>
    </location>
</feature>
<dbReference type="EnsemblPlants" id="OPUNC03G17630.1">
    <property type="protein sequence ID" value="OPUNC03G17630.1"/>
    <property type="gene ID" value="OPUNC03G17630"/>
</dbReference>
<organism evidence="2">
    <name type="scientific">Oryza punctata</name>
    <name type="common">Red rice</name>
    <dbReference type="NCBI Taxonomy" id="4537"/>
    <lineage>
        <taxon>Eukaryota</taxon>
        <taxon>Viridiplantae</taxon>
        <taxon>Streptophyta</taxon>
        <taxon>Embryophyta</taxon>
        <taxon>Tracheophyta</taxon>
        <taxon>Spermatophyta</taxon>
        <taxon>Magnoliopsida</taxon>
        <taxon>Liliopsida</taxon>
        <taxon>Poales</taxon>
        <taxon>Poaceae</taxon>
        <taxon>BOP clade</taxon>
        <taxon>Oryzoideae</taxon>
        <taxon>Oryzeae</taxon>
        <taxon>Oryzinae</taxon>
        <taxon>Oryza</taxon>
    </lineage>
</organism>
<name>A0A0E0KE33_ORYPU</name>
<feature type="region of interest" description="Disordered" evidence="1">
    <location>
        <begin position="1"/>
        <end position="83"/>
    </location>
</feature>